<dbReference type="Proteomes" id="UP001566132">
    <property type="component" value="Unassembled WGS sequence"/>
</dbReference>
<dbReference type="InterPro" id="IPR000340">
    <property type="entry name" value="Dual-sp_phosphatase_cat-dom"/>
</dbReference>
<protein>
    <recommendedName>
        <fullName evidence="6">Protein-tyrosine-phosphatase</fullName>
    </recommendedName>
</protein>
<dbReference type="PROSITE" id="PS50056">
    <property type="entry name" value="TYR_PHOSPHATASE_2"/>
    <property type="match status" value="1"/>
</dbReference>
<evidence type="ECO:0000259" key="3">
    <source>
        <dbReference type="PROSITE" id="PS50056"/>
    </source>
</evidence>
<dbReference type="SMART" id="SM00195">
    <property type="entry name" value="DSPc"/>
    <property type="match status" value="1"/>
</dbReference>
<name>A0ABD1EZL3_HYPHA</name>
<accession>A0ABD1EZL3</accession>
<proteinExistence type="inferred from homology"/>
<feature type="domain" description="Tyrosine-protein phosphatase" evidence="2">
    <location>
        <begin position="31"/>
        <end position="181"/>
    </location>
</feature>
<evidence type="ECO:0000256" key="1">
    <source>
        <dbReference type="ARBA" id="ARBA00009649"/>
    </source>
</evidence>
<evidence type="ECO:0008006" key="6">
    <source>
        <dbReference type="Google" id="ProtNLM"/>
    </source>
</evidence>
<evidence type="ECO:0000313" key="4">
    <source>
        <dbReference type="EMBL" id="KAL1505417.1"/>
    </source>
</evidence>
<dbReference type="PROSITE" id="PS50054">
    <property type="entry name" value="TYR_PHOSPHATASE_DUAL"/>
    <property type="match status" value="1"/>
</dbReference>
<dbReference type="PANTHER" id="PTHR46588">
    <property type="entry name" value="SERINE/THREONINE/TYROSINE-INTERACTING PROTEIN"/>
    <property type="match status" value="1"/>
</dbReference>
<dbReference type="CDD" id="cd14498">
    <property type="entry name" value="DSP"/>
    <property type="match status" value="1"/>
</dbReference>
<dbReference type="InterPro" id="IPR000387">
    <property type="entry name" value="Tyr_Pase_dom"/>
</dbReference>
<dbReference type="Gene3D" id="3.90.190.10">
    <property type="entry name" value="Protein tyrosine phosphatase superfamily"/>
    <property type="match status" value="1"/>
</dbReference>
<dbReference type="Pfam" id="PF00782">
    <property type="entry name" value="DSPc"/>
    <property type="match status" value="1"/>
</dbReference>
<comment type="caution">
    <text evidence="4">The sequence shown here is derived from an EMBL/GenBank/DDBJ whole genome shotgun (WGS) entry which is preliminary data.</text>
</comment>
<dbReference type="AlphaFoldDB" id="A0ABD1EZL3"/>
<dbReference type="PANTHER" id="PTHR46588:SF1">
    <property type="entry name" value="SERINE_THREONINE_TYROSINE-INTERACTING PROTEIN"/>
    <property type="match status" value="1"/>
</dbReference>
<feature type="domain" description="Tyrosine specific protein phosphatases" evidence="3">
    <location>
        <begin position="99"/>
        <end position="160"/>
    </location>
</feature>
<keyword evidence="5" id="KW-1185">Reference proteome</keyword>
<dbReference type="EMBL" id="JBDJPC010000004">
    <property type="protein sequence ID" value="KAL1505417.1"/>
    <property type="molecule type" value="Genomic_DNA"/>
</dbReference>
<reference evidence="4 5" key="1">
    <citation type="submission" date="2024-05" db="EMBL/GenBank/DDBJ databases">
        <title>Genetic variation in Jamaican populations of the coffee berry borer (Hypothenemus hampei).</title>
        <authorList>
            <person name="Errbii M."/>
            <person name="Myrie A."/>
        </authorList>
    </citation>
    <scope>NUCLEOTIDE SEQUENCE [LARGE SCALE GENOMIC DNA]</scope>
    <source>
        <strain evidence="4">JA-Hopewell-2020-01-JO</strain>
        <tissue evidence="4">Whole body</tissue>
    </source>
</reference>
<evidence type="ECO:0000313" key="5">
    <source>
        <dbReference type="Proteomes" id="UP001566132"/>
    </source>
</evidence>
<dbReference type="InterPro" id="IPR029021">
    <property type="entry name" value="Prot-tyrosine_phosphatase-like"/>
</dbReference>
<dbReference type="InterPro" id="IPR020422">
    <property type="entry name" value="TYR_PHOSPHATASE_DUAL_dom"/>
</dbReference>
<sequence>MIDTHTNNIRLPGEDNNINCSASMLIDVHYFPVIEEIIPDVYLGNHATIEASNFTFLIEKGIRHVLCVSGEIQSSILNPENSGPRITCLRVDFRDKETENILKLIPQTNDFIARALLKKSKVLVCCDNGSTRSGALVVAYVMEKFQMSFNEAFQLVKTKREIHLNPGFEAQLNEFEPIYKAMQRFSYGESSSRSSINTKRKYENDYKDIGCEPAVPESFSENCYPPIRNPFIRIQVAER</sequence>
<dbReference type="SUPFAM" id="SSF52799">
    <property type="entry name" value="(Phosphotyrosine protein) phosphatases II"/>
    <property type="match status" value="1"/>
</dbReference>
<dbReference type="InterPro" id="IPR052449">
    <property type="entry name" value="STYX-Interacting_Phosphatase"/>
</dbReference>
<evidence type="ECO:0000259" key="2">
    <source>
        <dbReference type="PROSITE" id="PS50054"/>
    </source>
</evidence>
<gene>
    <name evidence="4" type="ORF">ABEB36_004989</name>
</gene>
<comment type="similarity">
    <text evidence="1">Belongs to the protein-tyrosine phosphatase family. Non-receptor class subfamily.</text>
</comment>
<organism evidence="4 5">
    <name type="scientific">Hypothenemus hampei</name>
    <name type="common">Coffee berry borer</name>
    <dbReference type="NCBI Taxonomy" id="57062"/>
    <lineage>
        <taxon>Eukaryota</taxon>
        <taxon>Metazoa</taxon>
        <taxon>Ecdysozoa</taxon>
        <taxon>Arthropoda</taxon>
        <taxon>Hexapoda</taxon>
        <taxon>Insecta</taxon>
        <taxon>Pterygota</taxon>
        <taxon>Neoptera</taxon>
        <taxon>Endopterygota</taxon>
        <taxon>Coleoptera</taxon>
        <taxon>Polyphaga</taxon>
        <taxon>Cucujiformia</taxon>
        <taxon>Curculionidae</taxon>
        <taxon>Scolytinae</taxon>
        <taxon>Hypothenemus</taxon>
    </lineage>
</organism>